<dbReference type="EMBL" id="PIUM01000007">
    <property type="protein sequence ID" value="PKU24964.1"/>
    <property type="molecule type" value="Genomic_DNA"/>
</dbReference>
<dbReference type="Gene3D" id="1.10.10.10">
    <property type="entry name" value="Winged helix-like DNA-binding domain superfamily/Winged helix DNA-binding domain"/>
    <property type="match status" value="1"/>
</dbReference>
<accession>A0A2N3PX25</accession>
<feature type="domain" description="HTH marR-type" evidence="1">
    <location>
        <begin position="16"/>
        <end position="147"/>
    </location>
</feature>
<proteinExistence type="predicted"/>
<reference evidence="3" key="1">
    <citation type="submission" date="2017-12" db="EMBL/GenBank/DDBJ databases">
        <title>Draft genome sequence of Telmatospirillum siberiense 26-4b1T, an acidotolerant peatland alphaproteobacterium potentially involved in sulfur cycling.</title>
        <authorList>
            <person name="Hausmann B."/>
            <person name="Pjevac P."/>
            <person name="Schreck K."/>
            <person name="Herbold C.W."/>
            <person name="Daims H."/>
            <person name="Wagner M."/>
            <person name="Pester M."/>
            <person name="Loy A."/>
        </authorList>
    </citation>
    <scope>NUCLEOTIDE SEQUENCE [LARGE SCALE GENOMIC DNA]</scope>
    <source>
        <strain evidence="3">26-4b1</strain>
    </source>
</reference>
<dbReference type="InterPro" id="IPR036390">
    <property type="entry name" value="WH_DNA-bd_sf"/>
</dbReference>
<dbReference type="PROSITE" id="PS50995">
    <property type="entry name" value="HTH_MARR_2"/>
    <property type="match status" value="1"/>
</dbReference>
<dbReference type="AlphaFoldDB" id="A0A2N3PX25"/>
<evidence type="ECO:0000313" key="2">
    <source>
        <dbReference type="EMBL" id="PKU24964.1"/>
    </source>
</evidence>
<dbReference type="InterPro" id="IPR039422">
    <property type="entry name" value="MarR/SlyA-like"/>
</dbReference>
<evidence type="ECO:0000259" key="1">
    <source>
        <dbReference type="PROSITE" id="PS50995"/>
    </source>
</evidence>
<dbReference type="Pfam" id="PF12802">
    <property type="entry name" value="MarR_2"/>
    <property type="match status" value="1"/>
</dbReference>
<dbReference type="Proteomes" id="UP000233293">
    <property type="component" value="Unassembled WGS sequence"/>
</dbReference>
<dbReference type="PANTHER" id="PTHR33164">
    <property type="entry name" value="TRANSCRIPTIONAL REGULATOR, MARR FAMILY"/>
    <property type="match status" value="1"/>
</dbReference>
<dbReference type="GO" id="GO:0006950">
    <property type="term" value="P:response to stress"/>
    <property type="evidence" value="ECO:0007669"/>
    <property type="project" value="TreeGrafter"/>
</dbReference>
<dbReference type="GO" id="GO:0003700">
    <property type="term" value="F:DNA-binding transcription factor activity"/>
    <property type="evidence" value="ECO:0007669"/>
    <property type="project" value="InterPro"/>
</dbReference>
<gene>
    <name evidence="2" type="ORF">CWS72_08820</name>
</gene>
<dbReference type="SMART" id="SM00347">
    <property type="entry name" value="HTH_MARR"/>
    <property type="match status" value="1"/>
</dbReference>
<dbReference type="SUPFAM" id="SSF46785">
    <property type="entry name" value="Winged helix' DNA-binding domain"/>
    <property type="match status" value="1"/>
</dbReference>
<evidence type="ECO:0000313" key="3">
    <source>
        <dbReference type="Proteomes" id="UP000233293"/>
    </source>
</evidence>
<protein>
    <submittedName>
        <fullName evidence="2">MarR family transcriptional regulator</fullName>
    </submittedName>
</protein>
<comment type="caution">
    <text evidence="2">The sequence shown here is derived from an EMBL/GenBank/DDBJ whole genome shotgun (WGS) entry which is preliminary data.</text>
</comment>
<dbReference type="PANTHER" id="PTHR33164:SF89">
    <property type="entry name" value="MARR FAMILY REGULATORY PROTEIN"/>
    <property type="match status" value="1"/>
</dbReference>
<dbReference type="InterPro" id="IPR000835">
    <property type="entry name" value="HTH_MarR-typ"/>
</dbReference>
<name>A0A2N3PX25_9PROT</name>
<keyword evidence="3" id="KW-1185">Reference proteome</keyword>
<dbReference type="InterPro" id="IPR036388">
    <property type="entry name" value="WH-like_DNA-bd_sf"/>
</dbReference>
<organism evidence="2 3">
    <name type="scientific">Telmatospirillum siberiense</name>
    <dbReference type="NCBI Taxonomy" id="382514"/>
    <lineage>
        <taxon>Bacteria</taxon>
        <taxon>Pseudomonadati</taxon>
        <taxon>Pseudomonadota</taxon>
        <taxon>Alphaproteobacteria</taxon>
        <taxon>Rhodospirillales</taxon>
        <taxon>Rhodospirillaceae</taxon>
        <taxon>Telmatospirillum</taxon>
    </lineage>
</organism>
<sequence>MNESDTALGDNRVRPNNASALAIAALVEQLGRQVQNLCFTRELAPVQWSALRYFAKAGSSARTVSGLAAYTGVNVSSASRTIQLLLTKGLVRTEPDLGDSRIRVVSLSQAGLDLLNRDPLAALANALHTLDHEEQASLRDLLEKVLFELFPKPFKTDGA</sequence>